<dbReference type="Pfam" id="PF12652">
    <property type="entry name" value="CotJB"/>
    <property type="match status" value="1"/>
</dbReference>
<protein>
    <submittedName>
        <fullName evidence="2">CotJB protein</fullName>
    </submittedName>
</protein>
<evidence type="ECO:0000313" key="2">
    <source>
        <dbReference type="EMBL" id="CUQ86666.1"/>
    </source>
</evidence>
<dbReference type="STRING" id="39492.ERS852540_01349"/>
<name>A0A174ZRC8_9FIRM</name>
<proteinExistence type="predicted"/>
<sequence length="84" mass="9739">MAYNMPSRASQLLRQLSAADFYAQDLKLFLDTHPDDEKALELYREAVKQTEACRCAFENEFYPLRASCAGKDCGWDWLNGQWIL</sequence>
<dbReference type="OrthoDB" id="9804099at2"/>
<organism evidence="2 3">
    <name type="scientific">[Eubacterium] siraeum</name>
    <dbReference type="NCBI Taxonomy" id="39492"/>
    <lineage>
        <taxon>Bacteria</taxon>
        <taxon>Bacillati</taxon>
        <taxon>Bacillota</taxon>
        <taxon>Clostridia</taxon>
        <taxon>Eubacteriales</taxon>
        <taxon>Oscillospiraceae</taxon>
        <taxon>Oscillospiraceae incertae sedis</taxon>
    </lineage>
</organism>
<dbReference type="EMBL" id="CZBY01000009">
    <property type="protein sequence ID" value="CUQ86666.1"/>
    <property type="molecule type" value="Genomic_DNA"/>
</dbReference>
<accession>A0A174ZRC8</accession>
<reference evidence="2 3" key="1">
    <citation type="submission" date="2015-09" db="EMBL/GenBank/DDBJ databases">
        <authorList>
            <consortium name="Pathogen Informatics"/>
        </authorList>
    </citation>
    <scope>NUCLEOTIDE SEQUENCE [LARGE SCALE GENOMIC DNA]</scope>
    <source>
        <strain evidence="2 3">2789STDY5834928</strain>
    </source>
</reference>
<dbReference type="InterPro" id="IPR024207">
    <property type="entry name" value="CotJB_dom"/>
</dbReference>
<dbReference type="AlphaFoldDB" id="A0A174ZRC8"/>
<evidence type="ECO:0000313" key="3">
    <source>
        <dbReference type="Proteomes" id="UP000095662"/>
    </source>
</evidence>
<dbReference type="Proteomes" id="UP000095662">
    <property type="component" value="Unassembled WGS sequence"/>
</dbReference>
<feature type="domain" description="Protein CotJB" evidence="1">
    <location>
        <begin position="11"/>
        <end position="82"/>
    </location>
</feature>
<gene>
    <name evidence="2" type="ORF">ERS852540_01349</name>
</gene>
<evidence type="ECO:0000259" key="1">
    <source>
        <dbReference type="Pfam" id="PF12652"/>
    </source>
</evidence>